<dbReference type="Proteomes" id="UP000014760">
    <property type="component" value="Unassembled WGS sequence"/>
</dbReference>
<dbReference type="PANTHER" id="PTHR46016:SF1">
    <property type="entry name" value="RING-TYPE DOMAIN-CONTAINING PROTEIN"/>
    <property type="match status" value="1"/>
</dbReference>
<dbReference type="InterPro" id="IPR008598">
    <property type="entry name" value="Di19_Zn-bd"/>
</dbReference>
<dbReference type="HOGENOM" id="CLU_092448_3_1_1"/>
<dbReference type="GO" id="GO:0000209">
    <property type="term" value="P:protein polyubiquitination"/>
    <property type="evidence" value="ECO:0007669"/>
    <property type="project" value="TreeGrafter"/>
</dbReference>
<proteinExistence type="predicted"/>
<evidence type="ECO:0000313" key="4">
    <source>
        <dbReference type="Proteomes" id="UP000014760"/>
    </source>
</evidence>
<feature type="domain" description="Di19 zinc-binding" evidence="1">
    <location>
        <begin position="10"/>
        <end position="70"/>
    </location>
</feature>
<dbReference type="EMBL" id="KB300813">
    <property type="protein sequence ID" value="ELU06254.1"/>
    <property type="molecule type" value="Genomic_DNA"/>
</dbReference>
<dbReference type="AlphaFoldDB" id="R7UI65"/>
<feature type="non-terminal residue" evidence="2">
    <location>
        <position position="1"/>
    </location>
</feature>
<dbReference type="OrthoDB" id="6270329at2759"/>
<reference evidence="3" key="3">
    <citation type="submission" date="2015-06" db="UniProtKB">
        <authorList>
            <consortium name="EnsemblMetazoa"/>
        </authorList>
    </citation>
    <scope>IDENTIFICATION</scope>
</reference>
<dbReference type="EnsemblMetazoa" id="CapteT115961">
    <property type="protein sequence ID" value="CapteP115961"/>
    <property type="gene ID" value="CapteG115961"/>
</dbReference>
<dbReference type="OMA" id="NYIMERV"/>
<protein>
    <recommendedName>
        <fullName evidence="1">Di19 zinc-binding domain-containing protein</fullName>
    </recommendedName>
</protein>
<dbReference type="EMBL" id="AMQN01007491">
    <property type="status" value="NOT_ANNOTATED_CDS"/>
    <property type="molecule type" value="Genomic_DNA"/>
</dbReference>
<dbReference type="Pfam" id="PF05605">
    <property type="entry name" value="zf-Di19"/>
    <property type="match status" value="1"/>
</dbReference>
<gene>
    <name evidence="2" type="ORF">CAPTEDRAFT_115961</name>
</gene>
<reference evidence="4" key="1">
    <citation type="submission" date="2012-12" db="EMBL/GenBank/DDBJ databases">
        <authorList>
            <person name="Hellsten U."/>
            <person name="Grimwood J."/>
            <person name="Chapman J.A."/>
            <person name="Shapiro H."/>
            <person name="Aerts A."/>
            <person name="Otillar R.P."/>
            <person name="Terry A.Y."/>
            <person name="Boore J.L."/>
            <person name="Simakov O."/>
            <person name="Marletaz F."/>
            <person name="Cho S.-J."/>
            <person name="Edsinger-Gonzales E."/>
            <person name="Havlak P."/>
            <person name="Kuo D.-H."/>
            <person name="Larsson T."/>
            <person name="Lv J."/>
            <person name="Arendt D."/>
            <person name="Savage R."/>
            <person name="Osoegawa K."/>
            <person name="de Jong P."/>
            <person name="Lindberg D.R."/>
            <person name="Seaver E.C."/>
            <person name="Weisblat D.A."/>
            <person name="Putnam N.H."/>
            <person name="Grigoriev I.V."/>
            <person name="Rokhsar D.S."/>
        </authorList>
    </citation>
    <scope>NUCLEOTIDE SEQUENCE</scope>
    <source>
        <strain evidence="4">I ESC-2004</strain>
    </source>
</reference>
<evidence type="ECO:0000259" key="1">
    <source>
        <dbReference type="Pfam" id="PF05605"/>
    </source>
</evidence>
<accession>R7UI65</accession>
<dbReference type="STRING" id="283909.R7UI65"/>
<evidence type="ECO:0000313" key="3">
    <source>
        <dbReference type="EnsemblMetazoa" id="CapteP115961"/>
    </source>
</evidence>
<keyword evidence="4" id="KW-1185">Reference proteome</keyword>
<dbReference type="InterPro" id="IPR051438">
    <property type="entry name" value="RNF_E3_ubiq-protein_ligase"/>
</dbReference>
<dbReference type="GO" id="GO:0061630">
    <property type="term" value="F:ubiquitin protein ligase activity"/>
    <property type="evidence" value="ECO:0007669"/>
    <property type="project" value="TreeGrafter"/>
</dbReference>
<evidence type="ECO:0000313" key="2">
    <source>
        <dbReference type="EMBL" id="ELU06254.1"/>
    </source>
</evidence>
<name>R7UI65_CAPTE</name>
<organism evidence="2">
    <name type="scientific">Capitella teleta</name>
    <name type="common">Polychaete worm</name>
    <dbReference type="NCBI Taxonomy" id="283909"/>
    <lineage>
        <taxon>Eukaryota</taxon>
        <taxon>Metazoa</taxon>
        <taxon>Spiralia</taxon>
        <taxon>Lophotrochozoa</taxon>
        <taxon>Annelida</taxon>
        <taxon>Polychaeta</taxon>
        <taxon>Sedentaria</taxon>
        <taxon>Scolecida</taxon>
        <taxon>Capitellidae</taxon>
        <taxon>Capitella</taxon>
    </lineage>
</organism>
<sequence length="99" mass="11939">LDSRDVPNRQTFTCPYCRRRNFDQGGLIDHCQKQHKQRQEKVVCPICACMPWGDPNRKSVDFFGHLERRHKFEYDTYVSYEDDEEEILRRVIAESMRLT</sequence>
<reference evidence="2 4" key="2">
    <citation type="journal article" date="2013" name="Nature">
        <title>Insights into bilaterian evolution from three spiralian genomes.</title>
        <authorList>
            <person name="Simakov O."/>
            <person name="Marletaz F."/>
            <person name="Cho S.J."/>
            <person name="Edsinger-Gonzales E."/>
            <person name="Havlak P."/>
            <person name="Hellsten U."/>
            <person name="Kuo D.H."/>
            <person name="Larsson T."/>
            <person name="Lv J."/>
            <person name="Arendt D."/>
            <person name="Savage R."/>
            <person name="Osoegawa K."/>
            <person name="de Jong P."/>
            <person name="Grimwood J."/>
            <person name="Chapman J.A."/>
            <person name="Shapiro H."/>
            <person name="Aerts A."/>
            <person name="Otillar R.P."/>
            <person name="Terry A.Y."/>
            <person name="Boore J.L."/>
            <person name="Grigoriev I.V."/>
            <person name="Lindberg D.R."/>
            <person name="Seaver E.C."/>
            <person name="Weisblat D.A."/>
            <person name="Putnam N.H."/>
            <person name="Rokhsar D.S."/>
        </authorList>
    </citation>
    <scope>NUCLEOTIDE SEQUENCE</scope>
    <source>
        <strain evidence="2 4">I ESC-2004</strain>
    </source>
</reference>
<dbReference type="GO" id="GO:0006511">
    <property type="term" value="P:ubiquitin-dependent protein catabolic process"/>
    <property type="evidence" value="ECO:0007669"/>
    <property type="project" value="TreeGrafter"/>
</dbReference>
<dbReference type="PANTHER" id="PTHR46016">
    <property type="entry name" value="ZINC FINGER, RING/FYVE/PHD-TYPE"/>
    <property type="match status" value="1"/>
</dbReference>